<dbReference type="InterPro" id="IPR032466">
    <property type="entry name" value="Metal_Hydrolase"/>
</dbReference>
<dbReference type="FunFam" id="3.20.20.140:FF:000052">
    <property type="entry name" value="Catalytic/ hydrolase"/>
    <property type="match status" value="1"/>
</dbReference>
<dbReference type="Gene3D" id="3.20.20.140">
    <property type="entry name" value="Metal-dependent hydrolases"/>
    <property type="match status" value="1"/>
</dbReference>
<dbReference type="AlphaFoldDB" id="A0A2G5E5H7"/>
<evidence type="ECO:0000256" key="2">
    <source>
        <dbReference type="RuleBase" id="RU366045"/>
    </source>
</evidence>
<name>A0A2G5E5H7_AQUCA</name>
<sequence>MAVRMLLMNPLTFSTRCFTTTTTAMAKEAVSFSSKPKIIDSHLHVWASPQQAANEFPYFPGNEPTLPGSLDFLLQCMEEAGVDGALIVQPINHKFDHSLLTSVLKKYPSKFVGCCLANPAEDGSGIKQLQDLILKDGYRAVRFNPYVWPSGQKMTNKVGKAMFSKAGELGAPVGFMCMKGLNLHISEIEELCSEFPSTVVLLDHVAFCKPPINEEERMIFSRLLELSKFPQFSALFRVSREQFPYEDTSLLLSEVVSSYGVNRVMWGSDFPFVVPECGYKKGKEAVAHIAGKIPLQSSDLEWLMGKSLMELLPGSWVAS</sequence>
<dbReference type="EMBL" id="KZ305028">
    <property type="protein sequence ID" value="PIA51005.1"/>
    <property type="molecule type" value="Genomic_DNA"/>
</dbReference>
<evidence type="ECO:0000313" key="4">
    <source>
        <dbReference type="EMBL" id="PIA51005.1"/>
    </source>
</evidence>
<organism evidence="4 5">
    <name type="scientific">Aquilegia coerulea</name>
    <name type="common">Rocky mountain columbine</name>
    <dbReference type="NCBI Taxonomy" id="218851"/>
    <lineage>
        <taxon>Eukaryota</taxon>
        <taxon>Viridiplantae</taxon>
        <taxon>Streptophyta</taxon>
        <taxon>Embryophyta</taxon>
        <taxon>Tracheophyta</taxon>
        <taxon>Spermatophyta</taxon>
        <taxon>Magnoliopsida</taxon>
        <taxon>Ranunculales</taxon>
        <taxon>Ranunculaceae</taxon>
        <taxon>Thalictroideae</taxon>
        <taxon>Aquilegia</taxon>
    </lineage>
</organism>
<keyword evidence="5" id="KW-1185">Reference proteome</keyword>
<dbReference type="Proteomes" id="UP000230069">
    <property type="component" value="Unassembled WGS sequence"/>
</dbReference>
<evidence type="ECO:0000313" key="5">
    <source>
        <dbReference type="Proteomes" id="UP000230069"/>
    </source>
</evidence>
<dbReference type="PANTHER" id="PTHR21240">
    <property type="entry name" value="2-AMINO-3-CARBOXYLMUCONATE-6-SEMIALDEHYDE DECARBOXYLASE"/>
    <property type="match status" value="1"/>
</dbReference>
<keyword evidence="1 2" id="KW-0456">Lyase</keyword>
<dbReference type="GO" id="GO:0016787">
    <property type="term" value="F:hydrolase activity"/>
    <property type="evidence" value="ECO:0007669"/>
    <property type="project" value="InterPro"/>
</dbReference>
<dbReference type="Pfam" id="PF04909">
    <property type="entry name" value="Amidohydro_2"/>
    <property type="match status" value="1"/>
</dbReference>
<dbReference type="GO" id="GO:0016831">
    <property type="term" value="F:carboxy-lyase activity"/>
    <property type="evidence" value="ECO:0007669"/>
    <property type="project" value="UniProtKB-KW"/>
</dbReference>
<proteinExistence type="inferred from homology"/>
<protein>
    <recommendedName>
        <fullName evidence="3">Amidohydrolase-related domain-containing protein</fullName>
    </recommendedName>
</protein>
<accession>A0A2G5E5H7</accession>
<dbReference type="InterPro" id="IPR006680">
    <property type="entry name" value="Amidohydro-rel"/>
</dbReference>
<comment type="similarity">
    <text evidence="2">Belongs to the metallo-dependent hydrolases superfamily.</text>
</comment>
<dbReference type="InterPro" id="IPR032465">
    <property type="entry name" value="ACMSD"/>
</dbReference>
<dbReference type="SUPFAM" id="SSF51556">
    <property type="entry name" value="Metallo-dependent hydrolases"/>
    <property type="match status" value="1"/>
</dbReference>
<gene>
    <name evidence="4" type="ORF">AQUCO_01100071v1</name>
</gene>
<keyword evidence="2" id="KW-0210">Decarboxylase</keyword>
<dbReference type="OrthoDB" id="2135488at2759"/>
<reference evidence="4 5" key="1">
    <citation type="submission" date="2017-09" db="EMBL/GenBank/DDBJ databases">
        <title>WGS assembly of Aquilegia coerulea Goldsmith.</title>
        <authorList>
            <person name="Hodges S."/>
            <person name="Kramer E."/>
            <person name="Nordborg M."/>
            <person name="Tomkins J."/>
            <person name="Borevitz J."/>
            <person name="Derieg N."/>
            <person name="Yan J."/>
            <person name="Mihaltcheva S."/>
            <person name="Hayes R.D."/>
            <person name="Rokhsar D."/>
        </authorList>
    </citation>
    <scope>NUCLEOTIDE SEQUENCE [LARGE SCALE GENOMIC DNA]</scope>
    <source>
        <strain evidence="5">cv. Goldsmith</strain>
    </source>
</reference>
<evidence type="ECO:0000259" key="3">
    <source>
        <dbReference type="Pfam" id="PF04909"/>
    </source>
</evidence>
<feature type="domain" description="Amidohydrolase-related" evidence="3">
    <location>
        <begin position="39"/>
        <end position="286"/>
    </location>
</feature>
<evidence type="ECO:0000256" key="1">
    <source>
        <dbReference type="ARBA" id="ARBA00023239"/>
    </source>
</evidence>
<dbReference type="PANTHER" id="PTHR21240:SF19">
    <property type="entry name" value="CATALYTIC_ HYDROLASE"/>
    <property type="match status" value="1"/>
</dbReference>